<dbReference type="Proteomes" id="UP001431209">
    <property type="component" value="Unassembled WGS sequence"/>
</dbReference>
<proteinExistence type="predicted"/>
<reference evidence="2 3" key="1">
    <citation type="submission" date="2024-03" db="EMBL/GenBank/DDBJ databases">
        <title>The Acrasis kona genome and developmental transcriptomes reveal deep origins of eukaryotic multicellular pathways.</title>
        <authorList>
            <person name="Sheikh S."/>
            <person name="Fu C.-J."/>
            <person name="Brown M.W."/>
            <person name="Baldauf S.L."/>
        </authorList>
    </citation>
    <scope>NUCLEOTIDE SEQUENCE [LARGE SCALE GENOMIC DNA]</scope>
    <source>
        <strain evidence="2 3">ATCC MYA-3509</strain>
    </source>
</reference>
<evidence type="ECO:0000313" key="3">
    <source>
        <dbReference type="Proteomes" id="UP001431209"/>
    </source>
</evidence>
<evidence type="ECO:0000313" key="2">
    <source>
        <dbReference type="EMBL" id="KAL0479842.1"/>
    </source>
</evidence>
<gene>
    <name evidence="2" type="ORF">AKO1_007414</name>
</gene>
<sequence>MKSKNESFDNDQDLLRPCCIQGCDRYGTRLLSSLRDKYSLKQGHSGRVCEGHYRRDLRAYKRSQSNSGTKHLLDARKHNLYSTCSPPRIIEEPTTPTNSVRQEVEHSEKDKVGSNASYCTEVVENSQESGYSSLMDSSSDEKELSVVDSVDPKTVVSRDEIFMEVDDEIYANLYDYEEECEDFCHSEWMKFKNKRNSLDVVKFKTFCNFILSNQGVIC</sequence>
<dbReference type="AlphaFoldDB" id="A0AAW2YUH0"/>
<comment type="caution">
    <text evidence="2">The sequence shown here is derived from an EMBL/GenBank/DDBJ whole genome shotgun (WGS) entry which is preliminary data.</text>
</comment>
<accession>A0AAW2YUH0</accession>
<dbReference type="EMBL" id="JAOPGA020000603">
    <property type="protein sequence ID" value="KAL0479842.1"/>
    <property type="molecule type" value="Genomic_DNA"/>
</dbReference>
<name>A0AAW2YUH0_9EUKA</name>
<keyword evidence="3" id="KW-1185">Reference proteome</keyword>
<organism evidence="2 3">
    <name type="scientific">Acrasis kona</name>
    <dbReference type="NCBI Taxonomy" id="1008807"/>
    <lineage>
        <taxon>Eukaryota</taxon>
        <taxon>Discoba</taxon>
        <taxon>Heterolobosea</taxon>
        <taxon>Tetramitia</taxon>
        <taxon>Eutetramitia</taxon>
        <taxon>Acrasidae</taxon>
        <taxon>Acrasis</taxon>
    </lineage>
</organism>
<protein>
    <submittedName>
        <fullName evidence="2">Uncharacterized protein</fullName>
    </submittedName>
</protein>
<feature type="region of interest" description="Disordered" evidence="1">
    <location>
        <begin position="84"/>
        <end position="107"/>
    </location>
</feature>
<feature type="compositionally biased region" description="Low complexity" evidence="1">
    <location>
        <begin position="86"/>
        <end position="97"/>
    </location>
</feature>
<evidence type="ECO:0000256" key="1">
    <source>
        <dbReference type="SAM" id="MobiDB-lite"/>
    </source>
</evidence>